<evidence type="ECO:0000313" key="1">
    <source>
        <dbReference type="EMBL" id="OEU22244.1"/>
    </source>
</evidence>
<dbReference type="OrthoDB" id="45033at2759"/>
<gene>
    <name evidence="1" type="ORF">FRACYDRAFT_273808</name>
</gene>
<accession>A0A1E7FVU3</accession>
<name>A0A1E7FVU3_9STRA</name>
<dbReference type="EMBL" id="KV784353">
    <property type="protein sequence ID" value="OEU22244.1"/>
    <property type="molecule type" value="Genomic_DNA"/>
</dbReference>
<keyword evidence="2" id="KW-1185">Reference proteome</keyword>
<evidence type="ECO:0000313" key="2">
    <source>
        <dbReference type="Proteomes" id="UP000095751"/>
    </source>
</evidence>
<dbReference type="KEGG" id="fcy:FRACYDRAFT_273808"/>
<sequence>MTPIRFGQYMVKREAELYQRLKVLAYDNNWGGKNGSRNAWITSMRDYAFDLQTAREGMLTLESAFFELIGGEIKQDANDNSTPMTGKELLNNPKTREDIELESIDTNVSGLWSSQASRNVFIEIVSSNESIGFLALAFELMCRNIRIFIAAHSVKGAAGTATAVHGSLGYEQYAPLPMRTTRRMNAWQQTQEAEDQVHWEQPRIGRSSRTSRTVDYTEY</sequence>
<proteinExistence type="predicted"/>
<dbReference type="Proteomes" id="UP000095751">
    <property type="component" value="Unassembled WGS sequence"/>
</dbReference>
<dbReference type="AlphaFoldDB" id="A0A1E7FVU3"/>
<protein>
    <submittedName>
        <fullName evidence="1">Uncharacterized protein</fullName>
    </submittedName>
</protein>
<reference evidence="1 2" key="1">
    <citation type="submission" date="2016-09" db="EMBL/GenBank/DDBJ databases">
        <title>Extensive genetic diversity and differential bi-allelic expression allows diatom success in the polar Southern Ocean.</title>
        <authorList>
            <consortium name="DOE Joint Genome Institute"/>
            <person name="Mock T."/>
            <person name="Otillar R.P."/>
            <person name="Strauss J."/>
            <person name="Dupont C."/>
            <person name="Frickenhaus S."/>
            <person name="Maumus F."/>
            <person name="Mcmullan M."/>
            <person name="Sanges R."/>
            <person name="Schmutz J."/>
            <person name="Toseland A."/>
            <person name="Valas R."/>
            <person name="Veluchamy A."/>
            <person name="Ward B.J."/>
            <person name="Allen A."/>
            <person name="Barry K."/>
            <person name="Falciatore A."/>
            <person name="Ferrante M."/>
            <person name="Fortunato A.E."/>
            <person name="Gloeckner G."/>
            <person name="Gruber A."/>
            <person name="Hipkin R."/>
            <person name="Janech M."/>
            <person name="Kroth P."/>
            <person name="Leese F."/>
            <person name="Lindquist E."/>
            <person name="Lyon B.R."/>
            <person name="Martin J."/>
            <person name="Mayer C."/>
            <person name="Parker M."/>
            <person name="Quesneville H."/>
            <person name="Raymond J."/>
            <person name="Uhlig C."/>
            <person name="Valentin K.U."/>
            <person name="Worden A.Z."/>
            <person name="Armbrust E.V."/>
            <person name="Bowler C."/>
            <person name="Green B."/>
            <person name="Moulton V."/>
            <person name="Van Oosterhout C."/>
            <person name="Grigoriev I."/>
        </authorList>
    </citation>
    <scope>NUCLEOTIDE SEQUENCE [LARGE SCALE GENOMIC DNA]</scope>
    <source>
        <strain evidence="1 2">CCMP1102</strain>
    </source>
</reference>
<dbReference type="InParanoid" id="A0A1E7FVU3"/>
<organism evidence="1 2">
    <name type="scientific">Fragilariopsis cylindrus CCMP1102</name>
    <dbReference type="NCBI Taxonomy" id="635003"/>
    <lineage>
        <taxon>Eukaryota</taxon>
        <taxon>Sar</taxon>
        <taxon>Stramenopiles</taxon>
        <taxon>Ochrophyta</taxon>
        <taxon>Bacillariophyta</taxon>
        <taxon>Bacillariophyceae</taxon>
        <taxon>Bacillariophycidae</taxon>
        <taxon>Bacillariales</taxon>
        <taxon>Bacillariaceae</taxon>
        <taxon>Fragilariopsis</taxon>
    </lineage>
</organism>